<evidence type="ECO:0000259" key="5">
    <source>
        <dbReference type="PROSITE" id="PS51464"/>
    </source>
</evidence>
<dbReference type="Proteomes" id="UP000248326">
    <property type="component" value="Unassembled WGS sequence"/>
</dbReference>
<dbReference type="SUPFAM" id="SSF46689">
    <property type="entry name" value="Homeodomain-like"/>
    <property type="match status" value="1"/>
</dbReference>
<dbReference type="AlphaFoldDB" id="A0A318S8P6"/>
<dbReference type="Gene3D" id="3.40.50.10490">
    <property type="entry name" value="Glucose-6-phosphate isomerase like protein, domain 1"/>
    <property type="match status" value="1"/>
</dbReference>
<name>A0A318S8P6_9DEIO</name>
<keyword evidence="7" id="KW-1185">Reference proteome</keyword>
<dbReference type="Pfam" id="PF01418">
    <property type="entry name" value="HTH_6"/>
    <property type="match status" value="1"/>
</dbReference>
<evidence type="ECO:0000256" key="2">
    <source>
        <dbReference type="ARBA" id="ARBA00023125"/>
    </source>
</evidence>
<dbReference type="InterPro" id="IPR001347">
    <property type="entry name" value="SIS_dom"/>
</dbReference>
<proteinExistence type="predicted"/>
<dbReference type="InterPro" id="IPR035472">
    <property type="entry name" value="RpiR-like_SIS"/>
</dbReference>
<feature type="domain" description="SIS" evidence="5">
    <location>
        <begin position="129"/>
        <end position="269"/>
    </location>
</feature>
<dbReference type="PROSITE" id="PS51464">
    <property type="entry name" value="SIS"/>
    <property type="match status" value="1"/>
</dbReference>
<dbReference type="CDD" id="cd05013">
    <property type="entry name" value="SIS_RpiR"/>
    <property type="match status" value="1"/>
</dbReference>
<dbReference type="PANTHER" id="PTHR30514">
    <property type="entry name" value="GLUCOKINASE"/>
    <property type="match status" value="1"/>
</dbReference>
<evidence type="ECO:0000259" key="4">
    <source>
        <dbReference type="PROSITE" id="PS51071"/>
    </source>
</evidence>
<dbReference type="GO" id="GO:0003700">
    <property type="term" value="F:DNA-binding transcription factor activity"/>
    <property type="evidence" value="ECO:0007669"/>
    <property type="project" value="InterPro"/>
</dbReference>
<comment type="caution">
    <text evidence="6">The sequence shown here is derived from an EMBL/GenBank/DDBJ whole genome shotgun (WGS) entry which is preliminary data.</text>
</comment>
<dbReference type="PANTHER" id="PTHR30514:SF1">
    <property type="entry name" value="HTH-TYPE TRANSCRIPTIONAL REGULATOR HEXR-RELATED"/>
    <property type="match status" value="1"/>
</dbReference>
<dbReference type="GO" id="GO:0097367">
    <property type="term" value="F:carbohydrate derivative binding"/>
    <property type="evidence" value="ECO:0007669"/>
    <property type="project" value="InterPro"/>
</dbReference>
<evidence type="ECO:0000256" key="3">
    <source>
        <dbReference type="ARBA" id="ARBA00023163"/>
    </source>
</evidence>
<dbReference type="InterPro" id="IPR000281">
    <property type="entry name" value="HTH_RpiR"/>
</dbReference>
<protein>
    <submittedName>
        <fullName evidence="6">RpiR family transcriptional regulator</fullName>
    </submittedName>
</protein>
<reference evidence="6 7" key="1">
    <citation type="submission" date="2018-06" db="EMBL/GenBank/DDBJ databases">
        <title>Genomic Encyclopedia of Type Strains, Phase IV (KMG-IV): sequencing the most valuable type-strain genomes for metagenomic binning, comparative biology and taxonomic classification.</title>
        <authorList>
            <person name="Goeker M."/>
        </authorList>
    </citation>
    <scope>NUCLEOTIDE SEQUENCE [LARGE SCALE GENOMIC DNA]</scope>
    <source>
        <strain evidence="6 7">DSM 18048</strain>
    </source>
</reference>
<evidence type="ECO:0000313" key="6">
    <source>
        <dbReference type="EMBL" id="PYE52776.1"/>
    </source>
</evidence>
<sequence length="286" mass="30089">MTTEPTLPSLPNGAMGRLKAQRDFLSPSLRRVADHILVDADKVIYQTITELAANAGVGEATITRLCRKIGFAGFHAFKIALTTDVAHATPRDAPSGDGILDLATSAVRHATLALEETRRILNFEVLERVVDAIVRAPRVDVTGQGNSAFAAQFFAHKLMRLGIAAVAHPDPHIAVVSAATLPPSGVLIGMTRSGSTIDTIQTLKVAARSGVYTVAITNRASSPVTQHAADILYTVSPEGPLAGGALSSIGSQLLVVEVLYLSVAARTTGAHDAIRKTAESIAEKKY</sequence>
<gene>
    <name evidence="6" type="ORF">DES52_11297</name>
</gene>
<organism evidence="6 7">
    <name type="scientific">Deinococcus yavapaiensis KR-236</name>
    <dbReference type="NCBI Taxonomy" id="694435"/>
    <lineage>
        <taxon>Bacteria</taxon>
        <taxon>Thermotogati</taxon>
        <taxon>Deinococcota</taxon>
        <taxon>Deinococci</taxon>
        <taxon>Deinococcales</taxon>
        <taxon>Deinococcaceae</taxon>
        <taxon>Deinococcus</taxon>
    </lineage>
</organism>
<accession>A0A318S8P6</accession>
<dbReference type="RefSeq" id="WP_245901042.1">
    <property type="nucleotide sequence ID" value="NZ_QJSX01000012.1"/>
</dbReference>
<keyword evidence="1" id="KW-0805">Transcription regulation</keyword>
<dbReference type="InterPro" id="IPR009057">
    <property type="entry name" value="Homeodomain-like_sf"/>
</dbReference>
<dbReference type="InterPro" id="IPR047640">
    <property type="entry name" value="RpiR-like"/>
</dbReference>
<evidence type="ECO:0000313" key="7">
    <source>
        <dbReference type="Proteomes" id="UP000248326"/>
    </source>
</evidence>
<dbReference type="InterPro" id="IPR046348">
    <property type="entry name" value="SIS_dom_sf"/>
</dbReference>
<evidence type="ECO:0000256" key="1">
    <source>
        <dbReference type="ARBA" id="ARBA00023015"/>
    </source>
</evidence>
<dbReference type="EMBL" id="QJSX01000012">
    <property type="protein sequence ID" value="PYE52776.1"/>
    <property type="molecule type" value="Genomic_DNA"/>
</dbReference>
<dbReference type="InterPro" id="IPR036388">
    <property type="entry name" value="WH-like_DNA-bd_sf"/>
</dbReference>
<dbReference type="GO" id="GO:0003677">
    <property type="term" value="F:DNA binding"/>
    <property type="evidence" value="ECO:0007669"/>
    <property type="project" value="UniProtKB-KW"/>
</dbReference>
<keyword evidence="3" id="KW-0804">Transcription</keyword>
<dbReference type="PROSITE" id="PS51071">
    <property type="entry name" value="HTH_RPIR"/>
    <property type="match status" value="1"/>
</dbReference>
<feature type="domain" description="HTH rpiR-type" evidence="4">
    <location>
        <begin position="12"/>
        <end position="88"/>
    </location>
</feature>
<dbReference type="Pfam" id="PF01380">
    <property type="entry name" value="SIS"/>
    <property type="match status" value="1"/>
</dbReference>
<dbReference type="SUPFAM" id="SSF53697">
    <property type="entry name" value="SIS domain"/>
    <property type="match status" value="1"/>
</dbReference>
<dbReference type="Gene3D" id="1.10.10.10">
    <property type="entry name" value="Winged helix-like DNA-binding domain superfamily/Winged helix DNA-binding domain"/>
    <property type="match status" value="1"/>
</dbReference>
<keyword evidence="2" id="KW-0238">DNA-binding</keyword>
<dbReference type="GO" id="GO:1901135">
    <property type="term" value="P:carbohydrate derivative metabolic process"/>
    <property type="evidence" value="ECO:0007669"/>
    <property type="project" value="InterPro"/>
</dbReference>